<keyword evidence="6 7" id="KW-0472">Membrane</keyword>
<dbReference type="PANTHER" id="PTHR33452:SF1">
    <property type="entry name" value="INNER MEMBRANE PROTEIN YPHA-RELATED"/>
    <property type="match status" value="1"/>
</dbReference>
<comment type="subcellular location">
    <subcellularLocation>
        <location evidence="1">Cell membrane</location>
        <topology evidence="1">Multi-pass membrane protein</topology>
    </subcellularLocation>
</comment>
<evidence type="ECO:0000256" key="6">
    <source>
        <dbReference type="ARBA" id="ARBA00023136"/>
    </source>
</evidence>
<dbReference type="InterPro" id="IPR051907">
    <property type="entry name" value="DoxX-like_oxidoreductase"/>
</dbReference>
<keyword evidence="4 7" id="KW-0812">Transmembrane</keyword>
<feature type="transmembrane region" description="Helical" evidence="7">
    <location>
        <begin position="40"/>
        <end position="61"/>
    </location>
</feature>
<comment type="caution">
    <text evidence="8">The sequence shown here is derived from an EMBL/GenBank/DDBJ whole genome shotgun (WGS) entry which is preliminary data.</text>
</comment>
<feature type="transmembrane region" description="Helical" evidence="7">
    <location>
        <begin position="108"/>
        <end position="129"/>
    </location>
</feature>
<evidence type="ECO:0000256" key="5">
    <source>
        <dbReference type="ARBA" id="ARBA00022989"/>
    </source>
</evidence>
<protein>
    <submittedName>
        <fullName evidence="8">Membrane protein</fullName>
    </submittedName>
</protein>
<evidence type="ECO:0000313" key="8">
    <source>
        <dbReference type="EMBL" id="GGM45769.1"/>
    </source>
</evidence>
<dbReference type="RefSeq" id="WP_189045246.1">
    <property type="nucleotide sequence ID" value="NZ_BMNB01000014.1"/>
</dbReference>
<sequence>MTLPVSIRDVGVLLARIGVGIVFFAHGWQKLVTNGVDGTAAFFGQVGVPMPTASAWFATGVELLGGAALILGVAVPVVGALLTLQMIGAFAFVHAGNGLFVDQGGYELVLTLGAASLLLVAVGAGRFSLDHLLSDRRRSGAPDSAELAAAGRA</sequence>
<organism evidence="8 9">
    <name type="scientific">Micromonospora sonchi</name>
    <dbReference type="NCBI Taxonomy" id="1763543"/>
    <lineage>
        <taxon>Bacteria</taxon>
        <taxon>Bacillati</taxon>
        <taxon>Actinomycetota</taxon>
        <taxon>Actinomycetes</taxon>
        <taxon>Micromonosporales</taxon>
        <taxon>Micromonosporaceae</taxon>
        <taxon>Micromonospora</taxon>
    </lineage>
</organism>
<dbReference type="AlphaFoldDB" id="A0A917X043"/>
<dbReference type="EMBL" id="BMNB01000014">
    <property type="protein sequence ID" value="GGM45769.1"/>
    <property type="molecule type" value="Genomic_DNA"/>
</dbReference>
<name>A0A917X043_9ACTN</name>
<keyword evidence="9" id="KW-1185">Reference proteome</keyword>
<proteinExistence type="inferred from homology"/>
<evidence type="ECO:0000256" key="4">
    <source>
        <dbReference type="ARBA" id="ARBA00022692"/>
    </source>
</evidence>
<keyword evidence="5 7" id="KW-1133">Transmembrane helix</keyword>
<comment type="similarity">
    <text evidence="2">Belongs to the DoxX family.</text>
</comment>
<evidence type="ECO:0000256" key="3">
    <source>
        <dbReference type="ARBA" id="ARBA00022475"/>
    </source>
</evidence>
<reference evidence="8" key="2">
    <citation type="submission" date="2020-09" db="EMBL/GenBank/DDBJ databases">
        <authorList>
            <person name="Sun Q."/>
            <person name="Zhou Y."/>
        </authorList>
    </citation>
    <scope>NUCLEOTIDE SEQUENCE</scope>
    <source>
        <strain evidence="8">CGMCC 4.7312</strain>
    </source>
</reference>
<evidence type="ECO:0000256" key="1">
    <source>
        <dbReference type="ARBA" id="ARBA00004651"/>
    </source>
</evidence>
<dbReference type="Proteomes" id="UP000608890">
    <property type="component" value="Unassembled WGS sequence"/>
</dbReference>
<dbReference type="InterPro" id="IPR032808">
    <property type="entry name" value="DoxX"/>
</dbReference>
<accession>A0A917X043</accession>
<gene>
    <name evidence="8" type="ORF">GCM10011608_33170</name>
</gene>
<evidence type="ECO:0000256" key="7">
    <source>
        <dbReference type="SAM" id="Phobius"/>
    </source>
</evidence>
<dbReference type="Pfam" id="PF07681">
    <property type="entry name" value="DoxX"/>
    <property type="match status" value="1"/>
</dbReference>
<feature type="transmembrane region" description="Helical" evidence="7">
    <location>
        <begin position="12"/>
        <end position="28"/>
    </location>
</feature>
<dbReference type="GO" id="GO:0005886">
    <property type="term" value="C:plasma membrane"/>
    <property type="evidence" value="ECO:0007669"/>
    <property type="project" value="UniProtKB-SubCell"/>
</dbReference>
<keyword evidence="3" id="KW-1003">Cell membrane</keyword>
<evidence type="ECO:0000313" key="9">
    <source>
        <dbReference type="Proteomes" id="UP000608890"/>
    </source>
</evidence>
<feature type="transmembrane region" description="Helical" evidence="7">
    <location>
        <begin position="68"/>
        <end position="96"/>
    </location>
</feature>
<dbReference type="PANTHER" id="PTHR33452">
    <property type="entry name" value="OXIDOREDUCTASE CATD-RELATED"/>
    <property type="match status" value="1"/>
</dbReference>
<evidence type="ECO:0000256" key="2">
    <source>
        <dbReference type="ARBA" id="ARBA00006679"/>
    </source>
</evidence>
<reference evidence="8" key="1">
    <citation type="journal article" date="2014" name="Int. J. Syst. Evol. Microbiol.">
        <title>Complete genome sequence of Corynebacterium casei LMG S-19264T (=DSM 44701T), isolated from a smear-ripened cheese.</title>
        <authorList>
            <consortium name="US DOE Joint Genome Institute (JGI-PGF)"/>
            <person name="Walter F."/>
            <person name="Albersmeier A."/>
            <person name="Kalinowski J."/>
            <person name="Ruckert C."/>
        </authorList>
    </citation>
    <scope>NUCLEOTIDE SEQUENCE</scope>
    <source>
        <strain evidence="8">CGMCC 4.7312</strain>
    </source>
</reference>